<reference evidence="2" key="3">
    <citation type="submission" date="2006-01" db="EMBL/GenBank/DDBJ databases">
        <authorList>
            <person name="Buell R."/>
        </authorList>
    </citation>
    <scope>NUCLEOTIDE SEQUENCE</scope>
</reference>
<organism evidence="2">
    <name type="scientific">Oryza sativa subsp. japonica</name>
    <name type="common">Rice</name>
    <dbReference type="NCBI Taxonomy" id="39947"/>
    <lineage>
        <taxon>Eukaryota</taxon>
        <taxon>Viridiplantae</taxon>
        <taxon>Streptophyta</taxon>
        <taxon>Embryophyta</taxon>
        <taxon>Tracheophyta</taxon>
        <taxon>Spermatophyta</taxon>
        <taxon>Magnoliopsida</taxon>
        <taxon>Liliopsida</taxon>
        <taxon>Poales</taxon>
        <taxon>Poaceae</taxon>
        <taxon>BOP clade</taxon>
        <taxon>Oryzoideae</taxon>
        <taxon>Oryzeae</taxon>
        <taxon>Oryzinae</taxon>
        <taxon>Oryza</taxon>
        <taxon>Oryza sativa</taxon>
    </lineage>
</organism>
<gene>
    <name evidence="2" type="ordered locus">LOC_Os11g27790</name>
</gene>
<reference evidence="2" key="1">
    <citation type="journal article" date="2005" name="BMC Biol.">
        <title>The sequence of rice chromosomes 11 and 12, rich in disease resistance genes and recent gene duplications.</title>
        <authorList>
            <consortium name="The rice chromosomes 11 and 12 sequencing consortia"/>
        </authorList>
    </citation>
    <scope>NUCLEOTIDE SEQUENCE [LARGE SCALE GENOMIC DNA]</scope>
</reference>
<dbReference type="EMBL" id="DP000010">
    <property type="protein sequence ID" value="ABA93540.1"/>
    <property type="molecule type" value="Genomic_DNA"/>
</dbReference>
<sequence>MEATSTLEAKFQAFLQQLNQPHKNVPRVSPPVQAEGSPSQGAPAGQLLGQFAMPSQAQGASPQGQLPQFDPSTTVHAPMTFAQAVPSGYGAIPPPNQAWNPAMFDPAVAMQAASTDQQNQAMVFGTGHQSTPAAQPHVQVVGSPFALPYPQLNWPSQTDRAGKAVMVVEEVQALHKEFDAQWACQHWHYPKRQLRSRSSEEKQCKLWVRPSSKSPSAHKKTREEEIPFDVVDIPYNYNAIFGRGTLNKFEAISHHNYLKLKMPGPTGVIVVKGFQPSATAVTSFDREVHTLQVEGQERAIPTTKPAPHGKIFQLQIDDTDPTKVVSLGGDLGEQEVNSILAVLSKNIDIFAWGLDEVGGVSPDLIVHHLAVKPDAKPKK</sequence>
<proteinExistence type="predicted"/>
<evidence type="ECO:0000256" key="1">
    <source>
        <dbReference type="SAM" id="MobiDB-lite"/>
    </source>
</evidence>
<protein>
    <submittedName>
        <fullName evidence="2">Retrotransposon protein, putative, unclassified</fullName>
    </submittedName>
</protein>
<feature type="region of interest" description="Disordered" evidence="1">
    <location>
        <begin position="54"/>
        <end position="73"/>
    </location>
</feature>
<evidence type="ECO:0000313" key="2">
    <source>
        <dbReference type="EMBL" id="ABA93540.1"/>
    </source>
</evidence>
<feature type="region of interest" description="Disordered" evidence="1">
    <location>
        <begin position="18"/>
        <end position="46"/>
    </location>
</feature>
<accession>Q2R4P2</accession>
<dbReference type="AlphaFoldDB" id="Q2R4P2"/>
<reference evidence="2" key="2">
    <citation type="submission" date="2005-04" db="EMBL/GenBank/DDBJ databases">
        <authorList>
            <person name="Buell C.R."/>
            <person name="Wing R.A."/>
            <person name="McCombie W.A."/>
            <person name="Ouyang S."/>
        </authorList>
    </citation>
    <scope>NUCLEOTIDE SEQUENCE</scope>
</reference>
<name>Q2R4P2_ORYSJ</name>